<dbReference type="InterPro" id="IPR013656">
    <property type="entry name" value="PAS_4"/>
</dbReference>
<protein>
    <recommendedName>
        <fullName evidence="3">histidine kinase</fullName>
        <ecNumber evidence="3">2.7.13.3</ecNumber>
    </recommendedName>
</protein>
<reference evidence="10 11" key="1">
    <citation type="submission" date="2016-10" db="EMBL/GenBank/DDBJ databases">
        <authorList>
            <person name="de Groot N.N."/>
        </authorList>
    </citation>
    <scope>NUCLEOTIDE SEQUENCE [LARGE SCALE GENOMIC DNA]</scope>
    <source>
        <strain evidence="10 11">DSM 43019</strain>
    </source>
</reference>
<dbReference type="Pfam" id="PF13185">
    <property type="entry name" value="GAF_2"/>
    <property type="match status" value="1"/>
</dbReference>
<dbReference type="PROSITE" id="PS50112">
    <property type="entry name" value="PAS"/>
    <property type="match status" value="1"/>
</dbReference>
<dbReference type="SMART" id="SM00387">
    <property type="entry name" value="HATPase_c"/>
    <property type="match status" value="1"/>
</dbReference>
<dbReference type="EMBL" id="FONV01000009">
    <property type="protein sequence ID" value="SFF37454.1"/>
    <property type="molecule type" value="Genomic_DNA"/>
</dbReference>
<organism evidence="10 11">
    <name type="scientific">Actinoplanes philippinensis</name>
    <dbReference type="NCBI Taxonomy" id="35752"/>
    <lineage>
        <taxon>Bacteria</taxon>
        <taxon>Bacillati</taxon>
        <taxon>Actinomycetota</taxon>
        <taxon>Actinomycetes</taxon>
        <taxon>Micromonosporales</taxon>
        <taxon>Micromonosporaceae</taxon>
        <taxon>Actinoplanes</taxon>
    </lineage>
</organism>
<accession>A0A1I2I5K1</accession>
<evidence type="ECO:0000259" key="8">
    <source>
        <dbReference type="PROSITE" id="PS50109"/>
    </source>
</evidence>
<evidence type="ECO:0000313" key="10">
    <source>
        <dbReference type="EMBL" id="SFF37454.1"/>
    </source>
</evidence>
<evidence type="ECO:0000259" key="9">
    <source>
        <dbReference type="PROSITE" id="PS50112"/>
    </source>
</evidence>
<dbReference type="GO" id="GO:0000155">
    <property type="term" value="F:phosphorelay sensor kinase activity"/>
    <property type="evidence" value="ECO:0007669"/>
    <property type="project" value="InterPro"/>
</dbReference>
<keyword evidence="7" id="KW-0902">Two-component regulatory system</keyword>
<dbReference type="SUPFAM" id="SSF55781">
    <property type="entry name" value="GAF domain-like"/>
    <property type="match status" value="2"/>
</dbReference>
<keyword evidence="11" id="KW-1185">Reference proteome</keyword>
<feature type="domain" description="Histidine kinase" evidence="8">
    <location>
        <begin position="491"/>
        <end position="711"/>
    </location>
</feature>
<dbReference type="SMART" id="SM00388">
    <property type="entry name" value="HisKA"/>
    <property type="match status" value="1"/>
</dbReference>
<dbReference type="PANTHER" id="PTHR43711">
    <property type="entry name" value="TWO-COMPONENT HISTIDINE KINASE"/>
    <property type="match status" value="1"/>
</dbReference>
<dbReference type="PRINTS" id="PR00344">
    <property type="entry name" value="BCTRLSENSOR"/>
</dbReference>
<dbReference type="EC" id="2.7.13.3" evidence="3"/>
<dbReference type="CDD" id="cd00130">
    <property type="entry name" value="PAS"/>
    <property type="match status" value="1"/>
</dbReference>
<comment type="catalytic activity">
    <reaction evidence="1">
        <text>ATP + protein L-histidine = ADP + protein N-phospho-L-histidine.</text>
        <dbReference type="EC" id="2.7.13.3"/>
    </reaction>
</comment>
<dbReference type="GO" id="GO:0005886">
    <property type="term" value="C:plasma membrane"/>
    <property type="evidence" value="ECO:0007669"/>
    <property type="project" value="UniProtKB-SubCell"/>
</dbReference>
<feature type="domain" description="PAS" evidence="9">
    <location>
        <begin position="188"/>
        <end position="262"/>
    </location>
</feature>
<evidence type="ECO:0000313" key="11">
    <source>
        <dbReference type="Proteomes" id="UP000199645"/>
    </source>
</evidence>
<dbReference type="InterPro" id="IPR050736">
    <property type="entry name" value="Sensor_HK_Regulatory"/>
</dbReference>
<dbReference type="SUPFAM" id="SSF55785">
    <property type="entry name" value="PYP-like sensor domain (PAS domain)"/>
    <property type="match status" value="1"/>
</dbReference>
<dbReference type="Pfam" id="PF08448">
    <property type="entry name" value="PAS_4"/>
    <property type="match status" value="1"/>
</dbReference>
<dbReference type="InterPro" id="IPR036097">
    <property type="entry name" value="HisK_dim/P_sf"/>
</dbReference>
<dbReference type="PROSITE" id="PS50109">
    <property type="entry name" value="HIS_KIN"/>
    <property type="match status" value="1"/>
</dbReference>
<comment type="subcellular location">
    <subcellularLocation>
        <location evidence="2">Cell membrane</location>
    </subcellularLocation>
</comment>
<dbReference type="Gene3D" id="1.10.287.130">
    <property type="match status" value="1"/>
</dbReference>
<dbReference type="Pfam" id="PF02518">
    <property type="entry name" value="HATPase_c"/>
    <property type="match status" value="1"/>
</dbReference>
<name>A0A1I2I5K1_9ACTN</name>
<dbReference type="Pfam" id="PF01590">
    <property type="entry name" value="GAF"/>
    <property type="match status" value="1"/>
</dbReference>
<dbReference type="InterPro" id="IPR035965">
    <property type="entry name" value="PAS-like_dom_sf"/>
</dbReference>
<proteinExistence type="predicted"/>
<dbReference type="InterPro" id="IPR005467">
    <property type="entry name" value="His_kinase_dom"/>
</dbReference>
<dbReference type="AlphaFoldDB" id="A0A1I2I5K1"/>
<evidence type="ECO:0000256" key="3">
    <source>
        <dbReference type="ARBA" id="ARBA00012438"/>
    </source>
</evidence>
<dbReference type="Proteomes" id="UP000199645">
    <property type="component" value="Unassembled WGS sequence"/>
</dbReference>
<dbReference type="InterPro" id="IPR029016">
    <property type="entry name" value="GAF-like_dom_sf"/>
</dbReference>
<keyword evidence="4" id="KW-0597">Phosphoprotein</keyword>
<evidence type="ECO:0000256" key="4">
    <source>
        <dbReference type="ARBA" id="ARBA00022553"/>
    </source>
</evidence>
<dbReference type="Gene3D" id="3.30.450.20">
    <property type="entry name" value="PAS domain"/>
    <property type="match status" value="1"/>
</dbReference>
<dbReference type="InterPro" id="IPR004358">
    <property type="entry name" value="Sig_transdc_His_kin-like_C"/>
</dbReference>
<dbReference type="SUPFAM" id="SSF55874">
    <property type="entry name" value="ATPase domain of HSP90 chaperone/DNA topoisomerase II/histidine kinase"/>
    <property type="match status" value="1"/>
</dbReference>
<dbReference type="InterPro" id="IPR000014">
    <property type="entry name" value="PAS"/>
</dbReference>
<evidence type="ECO:0000256" key="5">
    <source>
        <dbReference type="ARBA" id="ARBA00022679"/>
    </source>
</evidence>
<keyword evidence="6" id="KW-0418">Kinase</keyword>
<keyword evidence="5" id="KW-0808">Transferase</keyword>
<dbReference type="InterPro" id="IPR003661">
    <property type="entry name" value="HisK_dim/P_dom"/>
</dbReference>
<dbReference type="CDD" id="cd00082">
    <property type="entry name" value="HisKA"/>
    <property type="match status" value="1"/>
</dbReference>
<sequence>MMIVVAETGSIPAGVIDPRRVAALRATGLICDQVFPGLDRLTGIATRMLPAPIALVSLVDTDRQWFASHLGLPERWATARQTPLTHSFCQYVVDAQQPVIIADARADPLWCTNLAIPELGVIAYAGYPLRAPGGEVLGSFCAADTRPRRWDARDLRFLADMAAVAADEVATVLRAGQLAEKQHDADRQRAFLDALLDSLDAGVVACDPSGRIVLMNRALRQMTDVAPGSSPEESVARFIVLHPSGSAFAPDELPLARALAGERVRDDDHLLIGPDQRRATVRAHAQAIIGPRGDVLGAVAAVHDVTERRRADRFRDAALAVHDACATAAPVEAAPAIVRAVAGALEWAHAELWLADQLDDLLRPVATWTEPGHRVDDSVPPVIERGHGLAGAVWHTGRPVCIPDLTGNPAPLSPETVAAGRWGAALGVPVHGSEHPIGALVMFAAHPQPTDPTIITMVAGIANQISELLQRHRADDLDRQLARSKDEYLALVGHSLRTPLTSITAITDLLADTDGVTTLAQVADLHEALRRNTTKLQVVVDDLLDLAALDSGYLPMATGPVDLAALVRDSVAAVRTTAAAQRIALHTATPDHLVVDGSAARLRQLIDAVVDNALRYSRSGGRVTTALTASGGVAELVVTDTRIGIDPGERDEVFRRFFRSRQVQHSSIPGTGLGLALCRTITELHHGTITLTTPPDGHPGTTVTIRLPAGRRRKR</sequence>
<dbReference type="PANTHER" id="PTHR43711:SF1">
    <property type="entry name" value="HISTIDINE KINASE 1"/>
    <property type="match status" value="1"/>
</dbReference>
<evidence type="ECO:0000256" key="1">
    <source>
        <dbReference type="ARBA" id="ARBA00000085"/>
    </source>
</evidence>
<evidence type="ECO:0000256" key="2">
    <source>
        <dbReference type="ARBA" id="ARBA00004236"/>
    </source>
</evidence>
<dbReference type="STRING" id="35752.SAMN05421541_109326"/>
<dbReference type="SUPFAM" id="SSF47384">
    <property type="entry name" value="Homodimeric domain of signal transducing histidine kinase"/>
    <property type="match status" value="1"/>
</dbReference>
<dbReference type="InterPro" id="IPR003594">
    <property type="entry name" value="HATPase_dom"/>
</dbReference>
<dbReference type="SMART" id="SM00091">
    <property type="entry name" value="PAS"/>
    <property type="match status" value="1"/>
</dbReference>
<evidence type="ECO:0000256" key="6">
    <source>
        <dbReference type="ARBA" id="ARBA00022777"/>
    </source>
</evidence>
<dbReference type="Gene3D" id="3.30.450.40">
    <property type="match status" value="2"/>
</dbReference>
<dbReference type="SMART" id="SM00065">
    <property type="entry name" value="GAF"/>
    <property type="match status" value="2"/>
</dbReference>
<dbReference type="InterPro" id="IPR003018">
    <property type="entry name" value="GAF"/>
</dbReference>
<gene>
    <name evidence="10" type="ORF">SAMN05421541_109326</name>
</gene>
<dbReference type="Gene3D" id="3.30.565.10">
    <property type="entry name" value="Histidine kinase-like ATPase, C-terminal domain"/>
    <property type="match status" value="1"/>
</dbReference>
<dbReference type="Pfam" id="PF00512">
    <property type="entry name" value="HisKA"/>
    <property type="match status" value="1"/>
</dbReference>
<dbReference type="InterPro" id="IPR036890">
    <property type="entry name" value="HATPase_C_sf"/>
</dbReference>
<evidence type="ECO:0000256" key="7">
    <source>
        <dbReference type="ARBA" id="ARBA00023012"/>
    </source>
</evidence>